<evidence type="ECO:0000313" key="2">
    <source>
        <dbReference type="Proteomes" id="UP000019140"/>
    </source>
</evidence>
<dbReference type="HOGENOM" id="CLU_2008616_0_0_7"/>
<protein>
    <recommendedName>
        <fullName evidence="3">HAD family hydrolase</fullName>
    </recommendedName>
</protein>
<comment type="caution">
    <text evidence="1">The sequence shown here is derived from an EMBL/GenBank/DDBJ whole genome shotgun (WGS) entry which is preliminary data.</text>
</comment>
<dbReference type="AlphaFoldDB" id="W4M466"/>
<dbReference type="Proteomes" id="UP000019140">
    <property type="component" value="Unassembled WGS sequence"/>
</dbReference>
<evidence type="ECO:0008006" key="3">
    <source>
        <dbReference type="Google" id="ProtNLM"/>
    </source>
</evidence>
<organism evidence="1 2">
    <name type="scientific">Candidatus Entotheonella gemina</name>
    <dbReference type="NCBI Taxonomy" id="1429439"/>
    <lineage>
        <taxon>Bacteria</taxon>
        <taxon>Pseudomonadati</taxon>
        <taxon>Nitrospinota/Tectimicrobiota group</taxon>
        <taxon>Candidatus Tectimicrobiota</taxon>
        <taxon>Candidatus Entotheonellia</taxon>
        <taxon>Candidatus Entotheonellales</taxon>
        <taxon>Candidatus Entotheonellaceae</taxon>
        <taxon>Candidatus Entotheonella</taxon>
    </lineage>
</organism>
<dbReference type="PANTHER" id="PTHR38659:SF1">
    <property type="entry name" value="METAL DEPENDENT PHOSPHOHYDROLASE"/>
    <property type="match status" value="1"/>
</dbReference>
<reference evidence="1 2" key="1">
    <citation type="journal article" date="2014" name="Nature">
        <title>An environmental bacterial taxon with a large and distinct metabolic repertoire.</title>
        <authorList>
            <person name="Wilson M.C."/>
            <person name="Mori T."/>
            <person name="Ruckert C."/>
            <person name="Uria A.R."/>
            <person name="Helf M.J."/>
            <person name="Takada K."/>
            <person name="Gernert C."/>
            <person name="Steffens U.A."/>
            <person name="Heycke N."/>
            <person name="Schmitt S."/>
            <person name="Rinke C."/>
            <person name="Helfrich E.J."/>
            <person name="Brachmann A.O."/>
            <person name="Gurgui C."/>
            <person name="Wakimoto T."/>
            <person name="Kracht M."/>
            <person name="Crusemann M."/>
            <person name="Hentschel U."/>
            <person name="Abe I."/>
            <person name="Matsunaga S."/>
            <person name="Kalinowski J."/>
            <person name="Takeyama H."/>
            <person name="Piel J."/>
        </authorList>
    </citation>
    <scope>NUCLEOTIDE SEQUENCE [LARGE SCALE GENOMIC DNA]</scope>
    <source>
        <strain evidence="2">TSY2</strain>
    </source>
</reference>
<gene>
    <name evidence="1" type="ORF">ETSY2_28945</name>
</gene>
<sequence>EHPHRTVAWLRERDETAIAHAVSAHYTKWKVPYETQLDRALLACDELTGFIIAACLVRPDGVSTLTAKSVRKKLKDKAFAAKVERDEVQAGAELLGVDLGAHITFIIEALKPHAEELGIGPKA</sequence>
<keyword evidence="2" id="KW-1185">Reference proteome</keyword>
<accession>W4M466</accession>
<name>W4M466_9BACT</name>
<feature type="non-terminal residue" evidence="1">
    <location>
        <position position="1"/>
    </location>
</feature>
<dbReference type="PANTHER" id="PTHR38659">
    <property type="entry name" value="METAL-DEPENDENT PHOSPHOHYDROLASE"/>
    <property type="match status" value="1"/>
</dbReference>
<dbReference type="EMBL" id="AZHX01001229">
    <property type="protein sequence ID" value="ETX04417.1"/>
    <property type="molecule type" value="Genomic_DNA"/>
</dbReference>
<evidence type="ECO:0000313" key="1">
    <source>
        <dbReference type="EMBL" id="ETX04417.1"/>
    </source>
</evidence>
<proteinExistence type="predicted"/>